<dbReference type="GO" id="GO:0006391">
    <property type="term" value="P:transcription initiation at mitochondrial promoter"/>
    <property type="evidence" value="ECO:0007669"/>
    <property type="project" value="TreeGrafter"/>
</dbReference>
<gene>
    <name evidence="9" type="ORF">SCP_0309370</name>
</gene>
<dbReference type="Gene3D" id="1.10.8.100">
    <property type="entry name" value="Ribosomal RNA adenine dimethylase-like, domain 2"/>
    <property type="match status" value="1"/>
</dbReference>
<dbReference type="PROSITE" id="PS51689">
    <property type="entry name" value="SAM_RNA_A_N6_MT"/>
    <property type="match status" value="1"/>
</dbReference>
<keyword evidence="2 7" id="KW-0489">Methyltransferase</keyword>
<evidence type="ECO:0000256" key="1">
    <source>
        <dbReference type="ARBA" id="ARBA00004173"/>
    </source>
</evidence>
<dbReference type="InParanoid" id="A0A401GGA2"/>
<dbReference type="Gene3D" id="3.40.50.150">
    <property type="entry name" value="Vaccinia Virus protein VP39"/>
    <property type="match status" value="1"/>
</dbReference>
<evidence type="ECO:0000256" key="2">
    <source>
        <dbReference type="ARBA" id="ARBA00022603"/>
    </source>
</evidence>
<dbReference type="RefSeq" id="XP_027612123.1">
    <property type="nucleotide sequence ID" value="XM_027756322.1"/>
</dbReference>
<keyword evidence="10" id="KW-1185">Reference proteome</keyword>
<dbReference type="GO" id="GO:0000179">
    <property type="term" value="F:rRNA (adenine-N6,N6-)-dimethyltransferase activity"/>
    <property type="evidence" value="ECO:0007669"/>
    <property type="project" value="UniProtKB-UniRule"/>
</dbReference>
<evidence type="ECO:0000313" key="10">
    <source>
        <dbReference type="Proteomes" id="UP000287166"/>
    </source>
</evidence>
<dbReference type="OrthoDB" id="16079at2759"/>
<keyword evidence="8" id="KW-0698">rRNA processing</keyword>
<comment type="function">
    <text evidence="6">Mitochondrial transcription factor that confers selective promoter recognition on the core subunit of the yeast mitochondrial RNA polymerase. Interacts with DNA in a non-specific manner.</text>
</comment>
<dbReference type="Proteomes" id="UP000287166">
    <property type="component" value="Unassembled WGS sequence"/>
</dbReference>
<evidence type="ECO:0000256" key="3">
    <source>
        <dbReference type="ARBA" id="ARBA00022679"/>
    </source>
</evidence>
<dbReference type="FunCoup" id="A0A401GGA2">
    <property type="interactions" value="19"/>
</dbReference>
<evidence type="ECO:0000313" key="9">
    <source>
        <dbReference type="EMBL" id="GBE81210.1"/>
    </source>
</evidence>
<comment type="caution">
    <text evidence="7">Lacks conserved residue(s) required for the propagation of feature annotation.</text>
</comment>
<dbReference type="InterPro" id="IPR001737">
    <property type="entry name" value="KsgA/Erm"/>
</dbReference>
<comment type="subcellular location">
    <subcellularLocation>
        <location evidence="1">Mitochondrion</location>
    </subcellularLocation>
</comment>
<accession>A0A401GGA2</accession>
<evidence type="ECO:0000256" key="6">
    <source>
        <dbReference type="ARBA" id="ARBA00024915"/>
    </source>
</evidence>
<sequence length="380" mass="43179">MNAVRLSHRFAKPLRQSCIRSYTTLSELPPLPPLEEWRHHFTVGTNYSRENVSLWNPHTAARIAHSFLSNPSPASGNGKIIIEAYPGPGALSRALLTLPKSKVRKLIILEDHEQYLKFLRPLEEADSRVKVIPLSGFNWDTYSHIEDLGLLDDVETHAWETLHPQLHFISHLEHSIKGEQLIAQLYRCIPEKTWLFKYGRVPMSLIVNNWVWSRISSGRGKASRCKLTVIAEATSESMPSLASETLQPTGEHFFPPLSTESRRSVPLHAINIIPLEDQIITRGMLDKWDYCLRRLFVLKSTPLKRAIGSLAPGAQTLLKTLTDPNLPPEQHFNINKSPRDLSVAEWALLLRAFDDWPFAPEELLITDAFARHNSVGRKSH</sequence>
<evidence type="ECO:0000256" key="5">
    <source>
        <dbReference type="ARBA" id="ARBA00022884"/>
    </source>
</evidence>
<dbReference type="PANTHER" id="PTHR11727">
    <property type="entry name" value="DIMETHYLADENOSINE TRANSFERASE"/>
    <property type="match status" value="1"/>
</dbReference>
<dbReference type="EC" id="2.1.1.-" evidence="8"/>
<comment type="similarity">
    <text evidence="7 8">Belongs to the class I-like SAM-binding methyltransferase superfamily. rRNA adenine N(6)-methyltransferase family.</text>
</comment>
<dbReference type="InterPro" id="IPR029063">
    <property type="entry name" value="SAM-dependent_MTases_sf"/>
</dbReference>
<comment type="caution">
    <text evidence="9">The sequence shown here is derived from an EMBL/GenBank/DDBJ whole genome shotgun (WGS) entry which is preliminary data.</text>
</comment>
<keyword evidence="3 7" id="KW-0808">Transferase</keyword>
<reference evidence="9 10" key="1">
    <citation type="journal article" date="2018" name="Sci. Rep.">
        <title>Genome sequence of the cauliflower mushroom Sparassis crispa (Hanabiratake) and its association with beneficial usage.</title>
        <authorList>
            <person name="Kiyama R."/>
            <person name="Furutani Y."/>
            <person name="Kawaguchi K."/>
            <person name="Nakanishi T."/>
        </authorList>
    </citation>
    <scope>NUCLEOTIDE SEQUENCE [LARGE SCALE GENOMIC DNA]</scope>
</reference>
<dbReference type="STRING" id="139825.A0A401GGA2"/>
<dbReference type="SUPFAM" id="SSF53335">
    <property type="entry name" value="S-adenosyl-L-methionine-dependent methyltransferases"/>
    <property type="match status" value="1"/>
</dbReference>
<feature type="binding site" evidence="7">
    <location>
        <position position="54"/>
    </location>
    <ligand>
        <name>S-adenosyl-L-methionine</name>
        <dbReference type="ChEBI" id="CHEBI:59789"/>
    </ligand>
</feature>
<dbReference type="Pfam" id="PF00398">
    <property type="entry name" value="RrnaAD"/>
    <property type="match status" value="1"/>
</dbReference>
<evidence type="ECO:0000256" key="4">
    <source>
        <dbReference type="ARBA" id="ARBA00022691"/>
    </source>
</evidence>
<evidence type="ECO:0000256" key="7">
    <source>
        <dbReference type="PROSITE-ProRule" id="PRU01026"/>
    </source>
</evidence>
<dbReference type="GeneID" id="38778127"/>
<keyword evidence="4 7" id="KW-0949">S-adenosyl-L-methionine</keyword>
<feature type="binding site" evidence="7">
    <location>
        <position position="110"/>
    </location>
    <ligand>
        <name>S-adenosyl-L-methionine</name>
        <dbReference type="ChEBI" id="CHEBI:59789"/>
    </ligand>
</feature>
<evidence type="ECO:0000256" key="8">
    <source>
        <dbReference type="RuleBase" id="RU362106"/>
    </source>
</evidence>
<dbReference type="InterPro" id="IPR023165">
    <property type="entry name" value="rRNA_Ade_diMease-like_C"/>
</dbReference>
<dbReference type="GO" id="GO:0005759">
    <property type="term" value="C:mitochondrial matrix"/>
    <property type="evidence" value="ECO:0007669"/>
    <property type="project" value="TreeGrafter"/>
</dbReference>
<keyword evidence="5 7" id="KW-0694">RNA-binding</keyword>
<name>A0A401GGA2_9APHY</name>
<protein>
    <recommendedName>
        <fullName evidence="8">rRNA adenine N(6)-methyltransferase</fullName>
        <ecNumber evidence="8">2.1.1.-</ecNumber>
    </recommendedName>
</protein>
<dbReference type="EMBL" id="BFAD01000003">
    <property type="protein sequence ID" value="GBE81210.1"/>
    <property type="molecule type" value="Genomic_DNA"/>
</dbReference>
<organism evidence="9 10">
    <name type="scientific">Sparassis crispa</name>
    <dbReference type="NCBI Taxonomy" id="139825"/>
    <lineage>
        <taxon>Eukaryota</taxon>
        <taxon>Fungi</taxon>
        <taxon>Dikarya</taxon>
        <taxon>Basidiomycota</taxon>
        <taxon>Agaricomycotina</taxon>
        <taxon>Agaricomycetes</taxon>
        <taxon>Polyporales</taxon>
        <taxon>Sparassidaceae</taxon>
        <taxon>Sparassis</taxon>
    </lineage>
</organism>
<proteinExistence type="inferred from homology"/>
<dbReference type="AlphaFoldDB" id="A0A401GGA2"/>
<dbReference type="PANTHER" id="PTHR11727:SF17">
    <property type="entry name" value="DIMETHYLADENOSINE TRANSFERASE 1, MITOCHONDRIAL"/>
    <property type="match status" value="1"/>
</dbReference>
<dbReference type="GO" id="GO:0034246">
    <property type="term" value="F:mitochondrial transcription factor activity"/>
    <property type="evidence" value="ECO:0007669"/>
    <property type="project" value="TreeGrafter"/>
</dbReference>
<dbReference type="GO" id="GO:0003723">
    <property type="term" value="F:RNA binding"/>
    <property type="evidence" value="ECO:0007669"/>
    <property type="project" value="UniProtKB-UniRule"/>
</dbReference>